<accession>A0AAD5MND4</accession>
<proteinExistence type="predicted"/>
<dbReference type="EMBL" id="JAHQIW010001435">
    <property type="protein sequence ID" value="KAJ1352521.1"/>
    <property type="molecule type" value="Genomic_DNA"/>
</dbReference>
<evidence type="ECO:0000313" key="1">
    <source>
        <dbReference type="EMBL" id="KAJ1352521.1"/>
    </source>
</evidence>
<dbReference type="AlphaFoldDB" id="A0AAD5MND4"/>
<protein>
    <submittedName>
        <fullName evidence="1">Uncharacterized protein</fullName>
    </submittedName>
</protein>
<gene>
    <name evidence="1" type="ORF">KIN20_008872</name>
</gene>
<reference evidence="1" key="1">
    <citation type="submission" date="2021-06" db="EMBL/GenBank/DDBJ databases">
        <title>Parelaphostrongylus tenuis whole genome reference sequence.</title>
        <authorList>
            <person name="Garwood T.J."/>
            <person name="Larsen P.A."/>
            <person name="Fountain-Jones N.M."/>
            <person name="Garbe J.R."/>
            <person name="Macchietto M.G."/>
            <person name="Kania S.A."/>
            <person name="Gerhold R.W."/>
            <person name="Richards J.E."/>
            <person name="Wolf T.M."/>
        </authorList>
    </citation>
    <scope>NUCLEOTIDE SEQUENCE</scope>
    <source>
        <strain evidence="1">MNPRO001-30</strain>
        <tissue evidence="1">Meninges</tissue>
    </source>
</reference>
<evidence type="ECO:0000313" key="2">
    <source>
        <dbReference type="Proteomes" id="UP001196413"/>
    </source>
</evidence>
<comment type="caution">
    <text evidence="1">The sequence shown here is derived from an EMBL/GenBank/DDBJ whole genome shotgun (WGS) entry which is preliminary data.</text>
</comment>
<organism evidence="1 2">
    <name type="scientific">Parelaphostrongylus tenuis</name>
    <name type="common">Meningeal worm</name>
    <dbReference type="NCBI Taxonomy" id="148309"/>
    <lineage>
        <taxon>Eukaryota</taxon>
        <taxon>Metazoa</taxon>
        <taxon>Ecdysozoa</taxon>
        <taxon>Nematoda</taxon>
        <taxon>Chromadorea</taxon>
        <taxon>Rhabditida</taxon>
        <taxon>Rhabditina</taxon>
        <taxon>Rhabditomorpha</taxon>
        <taxon>Strongyloidea</taxon>
        <taxon>Metastrongylidae</taxon>
        <taxon>Parelaphostrongylus</taxon>
    </lineage>
</organism>
<sequence length="118" mass="13891">MSEELLRKFLDDIENEDGLLKKVKRKRTKSELQRDKVKEILAAASKGQIELPPEERFIVEEWGRPTSSDLSDKLAAQGFSLVEQVRATRPTDLMKRNLKYVRYMDKNVSWTRIKQRKL</sequence>
<dbReference type="Proteomes" id="UP001196413">
    <property type="component" value="Unassembled WGS sequence"/>
</dbReference>
<name>A0AAD5MND4_PARTN</name>
<keyword evidence="2" id="KW-1185">Reference proteome</keyword>